<dbReference type="RefSeq" id="XP_022509460.1">
    <property type="nucleotide sequence ID" value="XM_022658187.1"/>
</dbReference>
<name>A0A177EZT1_9EURO</name>
<feature type="compositionally biased region" description="Acidic residues" evidence="1">
    <location>
        <begin position="19"/>
        <end position="36"/>
    </location>
</feature>
<dbReference type="OrthoDB" id="2013972at2759"/>
<feature type="region of interest" description="Disordered" evidence="1">
    <location>
        <begin position="1"/>
        <end position="37"/>
    </location>
</feature>
<organism evidence="2 3">
    <name type="scientific">Fonsecaea monophora</name>
    <dbReference type="NCBI Taxonomy" id="254056"/>
    <lineage>
        <taxon>Eukaryota</taxon>
        <taxon>Fungi</taxon>
        <taxon>Dikarya</taxon>
        <taxon>Ascomycota</taxon>
        <taxon>Pezizomycotina</taxon>
        <taxon>Eurotiomycetes</taxon>
        <taxon>Chaetothyriomycetidae</taxon>
        <taxon>Chaetothyriales</taxon>
        <taxon>Herpotrichiellaceae</taxon>
        <taxon>Fonsecaea</taxon>
    </lineage>
</organism>
<gene>
    <name evidence="2" type="ORF">AYO21_08240</name>
</gene>
<proteinExistence type="predicted"/>
<sequence length="138" mass="15633">MDMASLTNSNAGASRLGQESDELEIDPGYDTEDSGFEQDSILTQSVRSSIYQYKVENSRTYHAYKEGQYFMLNDSAEHEHMELRHQAMLLAAGSQLFYAPVKNLHHILDLATKRYTYWPCAVIYGKKPIPVFSMGSAL</sequence>
<dbReference type="GeneID" id="34603387"/>
<accession>A0A177EZT1</accession>
<protein>
    <submittedName>
        <fullName evidence="2">Uncharacterized protein</fullName>
    </submittedName>
</protein>
<keyword evidence="3" id="KW-1185">Reference proteome</keyword>
<evidence type="ECO:0000313" key="2">
    <source>
        <dbReference type="EMBL" id="OAG37508.1"/>
    </source>
</evidence>
<reference evidence="2 3" key="1">
    <citation type="submission" date="2016-03" db="EMBL/GenBank/DDBJ databases">
        <title>Draft genome sequence of the Fonsecaea monophora CBS 269.37.</title>
        <authorList>
            <person name="Bombassaro A."/>
            <person name="Vinicius W.A."/>
            <person name="De Hoog S."/>
            <person name="Sun J."/>
            <person name="Souza E.M."/>
            <person name="Raittz R.T."/>
            <person name="Costa F."/>
            <person name="Leao A.C."/>
            <person name="Tadra-Sfeir M.Z."/>
            <person name="Baura V."/>
            <person name="Balsanelli E."/>
            <person name="Pedrosa F.O."/>
            <person name="Moreno L.F."/>
            <person name="Steffens M.B."/>
            <person name="Xi L."/>
            <person name="Bocca A.L."/>
            <person name="Felipe M.S."/>
            <person name="Teixeira M."/>
            <person name="Telles Filho F.Q."/>
            <person name="Azevedo C.M."/>
            <person name="Gomes R."/>
            <person name="Vicente V.A."/>
        </authorList>
    </citation>
    <scope>NUCLEOTIDE SEQUENCE [LARGE SCALE GENOMIC DNA]</scope>
    <source>
        <strain evidence="2 3">CBS 269.37</strain>
    </source>
</reference>
<evidence type="ECO:0000313" key="3">
    <source>
        <dbReference type="Proteomes" id="UP000077002"/>
    </source>
</evidence>
<feature type="compositionally biased region" description="Polar residues" evidence="1">
    <location>
        <begin position="1"/>
        <end position="12"/>
    </location>
</feature>
<dbReference type="AlphaFoldDB" id="A0A177EZT1"/>
<evidence type="ECO:0000256" key="1">
    <source>
        <dbReference type="SAM" id="MobiDB-lite"/>
    </source>
</evidence>
<dbReference type="Proteomes" id="UP000077002">
    <property type="component" value="Unassembled WGS sequence"/>
</dbReference>
<dbReference type="EMBL" id="LVKK01000070">
    <property type="protein sequence ID" value="OAG37508.1"/>
    <property type="molecule type" value="Genomic_DNA"/>
</dbReference>
<comment type="caution">
    <text evidence="2">The sequence shown here is derived from an EMBL/GenBank/DDBJ whole genome shotgun (WGS) entry which is preliminary data.</text>
</comment>